<dbReference type="PANTHER" id="PTHR43179">
    <property type="entry name" value="RHAMNOSYLTRANSFERASE WBBL"/>
    <property type="match status" value="1"/>
</dbReference>
<dbReference type="Gene3D" id="3.90.550.10">
    <property type="entry name" value="Spore Coat Polysaccharide Biosynthesis Protein SpsA, Chain A"/>
    <property type="match status" value="1"/>
</dbReference>
<name>A0A2M8WKL4_9RHOB</name>
<feature type="domain" description="Glycosyltransferase 2-like" evidence="4">
    <location>
        <begin position="7"/>
        <end position="163"/>
    </location>
</feature>
<keyword evidence="3" id="KW-0808">Transferase</keyword>
<reference evidence="5 6" key="1">
    <citation type="submission" date="2017-11" db="EMBL/GenBank/DDBJ databases">
        <title>Genomic Encyclopedia of Archaeal and Bacterial Type Strains, Phase II (KMG-II): From Individual Species to Whole Genera.</title>
        <authorList>
            <person name="Goeker M."/>
        </authorList>
    </citation>
    <scope>NUCLEOTIDE SEQUENCE [LARGE SCALE GENOMIC DNA]</scope>
    <source>
        <strain evidence="5 6">DSM 29128</strain>
    </source>
</reference>
<organism evidence="5 6">
    <name type="scientific">Yoonia maricola</name>
    <dbReference type="NCBI Taxonomy" id="420999"/>
    <lineage>
        <taxon>Bacteria</taxon>
        <taxon>Pseudomonadati</taxon>
        <taxon>Pseudomonadota</taxon>
        <taxon>Alphaproteobacteria</taxon>
        <taxon>Rhodobacterales</taxon>
        <taxon>Paracoccaceae</taxon>
        <taxon>Yoonia</taxon>
    </lineage>
</organism>
<dbReference type="OrthoDB" id="6116224at2"/>
<evidence type="ECO:0000256" key="1">
    <source>
        <dbReference type="ARBA" id="ARBA00006739"/>
    </source>
</evidence>
<protein>
    <submittedName>
        <fullName evidence="5">Succinoglycan biosynthesis protein ExoM</fullName>
    </submittedName>
</protein>
<evidence type="ECO:0000256" key="3">
    <source>
        <dbReference type="ARBA" id="ARBA00022679"/>
    </source>
</evidence>
<keyword evidence="2" id="KW-0328">Glycosyltransferase</keyword>
<evidence type="ECO:0000259" key="4">
    <source>
        <dbReference type="Pfam" id="PF00535"/>
    </source>
</evidence>
<sequence>MNQTLEVCVCTYRRPQLAKTLTSLLELVTPEGYDLSILVIDNDDKPSAEPIVAEIAADAGKPLRYVHCPQGNISVARNGALTHSKARYLAFIDDDEVAPPDWLVHLTKDMGKDGADVVLGPVEADYTDGAPAWMQRSRIHATMPVWVDDKIITGYTCNVLFDRHSPALRDCLFDLSLGQSGGEDTAFFAKVVANGGKIAFSPDAVLHEAIPADRVSFKWLLRRRFRMGQTHGRLVAENGASPRLWVITAGKVVYCAGMAVLQVLSPARRNKAILRGALHVGALSGLAGGRELQQYGPEFTRRQSE</sequence>
<comment type="caution">
    <text evidence="5">The sequence shown here is derived from an EMBL/GenBank/DDBJ whole genome shotgun (WGS) entry which is preliminary data.</text>
</comment>
<dbReference type="SUPFAM" id="SSF53448">
    <property type="entry name" value="Nucleotide-diphospho-sugar transferases"/>
    <property type="match status" value="1"/>
</dbReference>
<dbReference type="EMBL" id="PGTY01000001">
    <property type="protein sequence ID" value="PJI91448.1"/>
    <property type="molecule type" value="Genomic_DNA"/>
</dbReference>
<evidence type="ECO:0000313" key="6">
    <source>
        <dbReference type="Proteomes" id="UP000228531"/>
    </source>
</evidence>
<dbReference type="RefSeq" id="WP_100366369.1">
    <property type="nucleotide sequence ID" value="NZ_PGTY01000001.1"/>
</dbReference>
<dbReference type="InterPro" id="IPR001173">
    <property type="entry name" value="Glyco_trans_2-like"/>
</dbReference>
<dbReference type="PANTHER" id="PTHR43179:SF12">
    <property type="entry name" value="GALACTOFURANOSYLTRANSFERASE GLFT2"/>
    <property type="match status" value="1"/>
</dbReference>
<evidence type="ECO:0000313" key="5">
    <source>
        <dbReference type="EMBL" id="PJI91448.1"/>
    </source>
</evidence>
<evidence type="ECO:0000256" key="2">
    <source>
        <dbReference type="ARBA" id="ARBA00022676"/>
    </source>
</evidence>
<comment type="similarity">
    <text evidence="1">Belongs to the glycosyltransferase 2 family.</text>
</comment>
<dbReference type="GO" id="GO:0016757">
    <property type="term" value="F:glycosyltransferase activity"/>
    <property type="evidence" value="ECO:0007669"/>
    <property type="project" value="UniProtKB-KW"/>
</dbReference>
<gene>
    <name evidence="5" type="ORF">BC777_0276</name>
</gene>
<keyword evidence="6" id="KW-1185">Reference proteome</keyword>
<dbReference type="Proteomes" id="UP000228531">
    <property type="component" value="Unassembled WGS sequence"/>
</dbReference>
<dbReference type="AlphaFoldDB" id="A0A2M8WKL4"/>
<proteinExistence type="inferred from homology"/>
<accession>A0A2M8WKL4</accession>
<dbReference type="Pfam" id="PF00535">
    <property type="entry name" value="Glycos_transf_2"/>
    <property type="match status" value="1"/>
</dbReference>
<dbReference type="InterPro" id="IPR029044">
    <property type="entry name" value="Nucleotide-diphossugar_trans"/>
</dbReference>